<evidence type="ECO:0000313" key="5">
    <source>
        <dbReference type="EMBL" id="OLF87673.1"/>
    </source>
</evidence>
<dbReference type="InterPro" id="IPR034704">
    <property type="entry name" value="Ribosomal_bL28/bL31-like_sf"/>
</dbReference>
<comment type="similarity">
    <text evidence="1">Belongs to the bacterial ribosomal protein bL28 family.</text>
</comment>
<evidence type="ECO:0000256" key="1">
    <source>
        <dbReference type="ARBA" id="ARBA00008760"/>
    </source>
</evidence>
<dbReference type="InterPro" id="IPR050096">
    <property type="entry name" value="Bacterial_rp_bL28"/>
</dbReference>
<evidence type="ECO:0000256" key="4">
    <source>
        <dbReference type="ARBA" id="ARBA00035475"/>
    </source>
</evidence>
<keyword evidence="3" id="KW-0687">Ribonucleoprotein</keyword>
<dbReference type="GO" id="GO:0003735">
    <property type="term" value="F:structural constituent of ribosome"/>
    <property type="evidence" value="ECO:0007669"/>
    <property type="project" value="InterPro"/>
</dbReference>
<evidence type="ECO:0000256" key="2">
    <source>
        <dbReference type="ARBA" id="ARBA00022980"/>
    </source>
</evidence>
<evidence type="ECO:0000256" key="3">
    <source>
        <dbReference type="ARBA" id="ARBA00023274"/>
    </source>
</evidence>
<gene>
    <name evidence="5" type="ORF">B4121_4125</name>
    <name evidence="6" type="ORF">CHCC15381_0951</name>
</gene>
<keyword evidence="8" id="KW-1185">Reference proteome</keyword>
<proteinExistence type="inferred from homology"/>
<name>A0A6I7SI41_9BACI</name>
<keyword evidence="2 5" id="KW-0689">Ribosomal protein</keyword>
<dbReference type="Proteomes" id="UP000185604">
    <property type="component" value="Unassembled WGS sequence"/>
</dbReference>
<organism evidence="5 7">
    <name type="scientific">Bacillus paralicheniformis</name>
    <dbReference type="NCBI Taxonomy" id="1648923"/>
    <lineage>
        <taxon>Bacteria</taxon>
        <taxon>Bacillati</taxon>
        <taxon>Bacillota</taxon>
        <taxon>Bacilli</taxon>
        <taxon>Bacillales</taxon>
        <taxon>Bacillaceae</taxon>
        <taxon>Bacillus</taxon>
    </lineage>
</organism>
<sequence>MNASKRTWGANVQKVRILVNGKPKKVYVSARALKSGKVERV</sequence>
<dbReference type="Proteomes" id="UP000429980">
    <property type="component" value="Unassembled WGS sequence"/>
</dbReference>
<dbReference type="InterPro" id="IPR026569">
    <property type="entry name" value="Ribosomal_bL28"/>
</dbReference>
<dbReference type="GO" id="GO:0005840">
    <property type="term" value="C:ribosome"/>
    <property type="evidence" value="ECO:0007669"/>
    <property type="project" value="UniProtKB-KW"/>
</dbReference>
<evidence type="ECO:0000313" key="6">
    <source>
        <dbReference type="EMBL" id="TWL32729.1"/>
    </source>
</evidence>
<dbReference type="Gene3D" id="2.30.170.40">
    <property type="entry name" value="Ribosomal protein L28/L24"/>
    <property type="match status" value="1"/>
</dbReference>
<dbReference type="EMBL" id="LKPO01000026">
    <property type="protein sequence ID" value="OLF87673.1"/>
    <property type="molecule type" value="Genomic_DNA"/>
</dbReference>
<dbReference type="PANTHER" id="PTHR39080">
    <property type="entry name" value="50S RIBOSOMAL PROTEIN L28"/>
    <property type="match status" value="1"/>
</dbReference>
<evidence type="ECO:0000313" key="7">
    <source>
        <dbReference type="Proteomes" id="UP000185604"/>
    </source>
</evidence>
<dbReference type="Pfam" id="PF00830">
    <property type="entry name" value="Ribosomal_L28"/>
    <property type="match status" value="1"/>
</dbReference>
<comment type="caution">
    <text evidence="5">The sequence shown here is derived from an EMBL/GenBank/DDBJ whole genome shotgun (WGS) entry which is preliminary data.</text>
</comment>
<reference evidence="6 8" key="2">
    <citation type="submission" date="2019-06" db="EMBL/GenBank/DDBJ databases">
        <title>Genome sequence analysis of &gt;100 Bacillus licheniformis strains suggests intrinsic resistance to this species.</title>
        <authorList>
            <person name="Wels M."/>
            <person name="Siezen R.J."/>
            <person name="Johansen E."/>
            <person name="Stuer-Lauridsen B."/>
            <person name="Bjerre K."/>
            <person name="Nielsen B.K.K."/>
        </authorList>
    </citation>
    <scope>NUCLEOTIDE SEQUENCE [LARGE SCALE GENOMIC DNA]</scope>
    <source>
        <strain evidence="6 8">BAC-15381</strain>
    </source>
</reference>
<evidence type="ECO:0000313" key="8">
    <source>
        <dbReference type="Proteomes" id="UP000429980"/>
    </source>
</evidence>
<dbReference type="PANTHER" id="PTHR39080:SF1">
    <property type="entry name" value="LARGE RIBOSOMAL SUBUNIT PROTEIN BL28A"/>
    <property type="match status" value="1"/>
</dbReference>
<dbReference type="GO" id="GO:1990904">
    <property type="term" value="C:ribonucleoprotein complex"/>
    <property type="evidence" value="ECO:0007669"/>
    <property type="project" value="UniProtKB-KW"/>
</dbReference>
<protein>
    <recommendedName>
        <fullName evidence="4">50S ribosomal protein L28</fullName>
    </recommendedName>
</protein>
<accession>A0A6I7SI41</accession>
<dbReference type="EMBL" id="NILF01000069">
    <property type="protein sequence ID" value="TWL32729.1"/>
    <property type="molecule type" value="Genomic_DNA"/>
</dbReference>
<dbReference type="SUPFAM" id="SSF143800">
    <property type="entry name" value="L28p-like"/>
    <property type="match status" value="1"/>
</dbReference>
<dbReference type="AlphaFoldDB" id="A0A6I7SI41"/>
<reference evidence="5 7" key="1">
    <citation type="journal article" date="2016" name="Front. Microbiol.">
        <title>High-Level Heat Resistance of Spores of Bacillus amyloliquefaciens and Bacillus licheniformis Results from the Presence of a spoVA Operon in a Tn1546 Transposon.</title>
        <authorList>
            <person name="Berendsen E.M."/>
            <person name="Koning R.A."/>
            <person name="Boekhorst J."/>
            <person name="de Jong A."/>
            <person name="Kuipers O.P."/>
            <person name="Wells-Bennik M.H."/>
        </authorList>
    </citation>
    <scope>NUCLEOTIDE SEQUENCE [LARGE SCALE GENOMIC DNA]</scope>
    <source>
        <strain evidence="5 7">B4121</strain>
    </source>
</reference>
<dbReference type="InterPro" id="IPR037147">
    <property type="entry name" value="Ribosomal_bL28_sf"/>
</dbReference>